<dbReference type="PANTHER" id="PTHR36984">
    <property type="entry name" value="CRISPR-ASSOCIATED ENDORIBONUCLEASE CAS6 1"/>
    <property type="match status" value="1"/>
</dbReference>
<dbReference type="EMBL" id="AGYT01000019">
    <property type="protein sequence ID" value="ENY99763.1"/>
    <property type="molecule type" value="Genomic_DNA"/>
</dbReference>
<accession>N9XV18</accession>
<dbReference type="Proteomes" id="UP000013097">
    <property type="component" value="Unassembled WGS sequence"/>
</dbReference>
<dbReference type="Gene3D" id="3.30.70.1900">
    <property type="match status" value="1"/>
</dbReference>
<dbReference type="Pfam" id="PF01881">
    <property type="entry name" value="Cas_Cas6_C"/>
    <property type="match status" value="1"/>
</dbReference>
<evidence type="ECO:0000313" key="3">
    <source>
        <dbReference type="EMBL" id="ENY99763.1"/>
    </source>
</evidence>
<protein>
    <submittedName>
        <fullName evidence="3">CRISPR-associated endoribonuclease cas6</fullName>
    </submittedName>
</protein>
<dbReference type="GO" id="GO:0051607">
    <property type="term" value="P:defense response to virus"/>
    <property type="evidence" value="ECO:0007669"/>
    <property type="project" value="UniProtKB-KW"/>
</dbReference>
<dbReference type="Gene3D" id="3.30.70.1890">
    <property type="match status" value="1"/>
</dbReference>
<organism evidence="3 4">
    <name type="scientific">Clostridium thermobutyricum</name>
    <dbReference type="NCBI Taxonomy" id="29372"/>
    <lineage>
        <taxon>Bacteria</taxon>
        <taxon>Bacillati</taxon>
        <taxon>Bacillota</taxon>
        <taxon>Clostridia</taxon>
        <taxon>Eubacteriales</taxon>
        <taxon>Clostridiaceae</taxon>
        <taxon>Clostridium</taxon>
    </lineage>
</organism>
<dbReference type="NCBIfam" id="TIGR01877">
    <property type="entry name" value="cas_cas6"/>
    <property type="match status" value="1"/>
</dbReference>
<dbReference type="InterPro" id="IPR049435">
    <property type="entry name" value="Cas_Cas6_C"/>
</dbReference>
<evidence type="ECO:0000256" key="1">
    <source>
        <dbReference type="ARBA" id="ARBA00023118"/>
    </source>
</evidence>
<evidence type="ECO:0000259" key="2">
    <source>
        <dbReference type="Pfam" id="PF01881"/>
    </source>
</evidence>
<feature type="domain" description="CRISPR associated protein Cas6 C-terminal" evidence="2">
    <location>
        <begin position="116"/>
        <end position="241"/>
    </location>
</feature>
<reference evidence="3 4" key="1">
    <citation type="submission" date="2013-01" db="EMBL/GenBank/DDBJ databases">
        <title>The Genome Sequence of Clostridium colicanis 209318.</title>
        <authorList>
            <consortium name="The Broad Institute Genome Sequencing Platform"/>
            <person name="Earl A."/>
            <person name="Ward D."/>
            <person name="Feldgarden M."/>
            <person name="Gevers D."/>
            <person name="Courvalin P."/>
            <person name="Lambert T."/>
            <person name="Walker B."/>
            <person name="Young S.K."/>
            <person name="Zeng Q."/>
            <person name="Gargeya S."/>
            <person name="Fitzgerald M."/>
            <person name="Haas B."/>
            <person name="Abouelleil A."/>
            <person name="Alvarado L."/>
            <person name="Arachchi H.M."/>
            <person name="Berlin A.M."/>
            <person name="Chapman S.B."/>
            <person name="Dewar J."/>
            <person name="Goldberg J."/>
            <person name="Griggs A."/>
            <person name="Gujja S."/>
            <person name="Hansen M."/>
            <person name="Howarth C."/>
            <person name="Imamovic A."/>
            <person name="Larimer J."/>
            <person name="McCowan C."/>
            <person name="Murphy C."/>
            <person name="Neiman D."/>
            <person name="Pearson M."/>
            <person name="Priest M."/>
            <person name="Roberts A."/>
            <person name="Saif S."/>
            <person name="Shea T."/>
            <person name="Sisk P."/>
            <person name="Sykes S."/>
            <person name="Wortman J."/>
            <person name="Nusbaum C."/>
            <person name="Birren B."/>
        </authorList>
    </citation>
    <scope>NUCLEOTIDE SEQUENCE [LARGE SCALE GENOMIC DNA]</scope>
    <source>
        <strain evidence="3 4">209318</strain>
    </source>
</reference>
<dbReference type="HOGENOM" id="CLU_090947_0_0_9"/>
<evidence type="ECO:0000313" key="4">
    <source>
        <dbReference type="Proteomes" id="UP000013097"/>
    </source>
</evidence>
<name>N9XV18_9CLOT</name>
<comment type="caution">
    <text evidence="3">The sequence shown here is derived from an EMBL/GenBank/DDBJ whole genome shotgun (WGS) entry which is preliminary data.</text>
</comment>
<dbReference type="RefSeq" id="WP_002599340.1">
    <property type="nucleotide sequence ID" value="NZ_KB850958.1"/>
</dbReference>
<dbReference type="PATRIC" id="fig|999411.4.peg.2814"/>
<dbReference type="eggNOG" id="COG1583">
    <property type="taxonomic scope" value="Bacteria"/>
</dbReference>
<gene>
    <name evidence="3" type="ORF">HMPREF1092_02899</name>
</gene>
<keyword evidence="1" id="KW-0051">Antiviral defense</keyword>
<dbReference type="AlphaFoldDB" id="N9XV18"/>
<dbReference type="GO" id="GO:0016788">
    <property type="term" value="F:hydrolase activity, acting on ester bonds"/>
    <property type="evidence" value="ECO:0007669"/>
    <property type="project" value="InterPro"/>
</dbReference>
<dbReference type="PANTHER" id="PTHR36984:SF3">
    <property type="entry name" value="CRISPR-ASSOCIATED ENDORIBONUCLEASE CAS6"/>
    <property type="match status" value="1"/>
</dbReference>
<keyword evidence="4" id="KW-1185">Reference proteome</keyword>
<proteinExistence type="predicted"/>
<dbReference type="InterPro" id="IPR045747">
    <property type="entry name" value="CRISPR-assoc_prot_Cas6_N_sf"/>
</dbReference>
<dbReference type="InterPro" id="IPR010156">
    <property type="entry name" value="CRISPR-assoc_prot_Cas6"/>
</dbReference>
<dbReference type="CDD" id="cd21140">
    <property type="entry name" value="Cas6_I-like"/>
    <property type="match status" value="1"/>
</dbReference>
<sequence length="242" mass="28319">MKFKFFISADKIPRNSNFMFVSLLKKTIELGDKSLFNDLYFWNSKKNKKIKPFCFSIFLNNFKIEEKIIETVGGVELTVSTPDYNLGIAIYNGVLKLKEFKYKDFKISIDRVVLLKEKEAKNGFIPCKTLSPIYIRDRDNNPIAIEDEDFEKELNYISNKFLEVYRGYGLNKHLKFINVAMRKKVVKEEIEGFKENTNKDIMYVNCYHGLFNLEGDIEDLNVLLKSGLGFRRSEGYGLFEII</sequence>